<reference evidence="2" key="1">
    <citation type="journal article" date="2019" name="Beilstein J. Org. Chem.">
        <title>Nanangenines: drimane sesquiterpenoids as the dominant metabolite cohort of a novel Australian fungus, Aspergillus nanangensis.</title>
        <authorList>
            <person name="Lacey H.J."/>
            <person name="Gilchrist C.L.M."/>
            <person name="Crombie A."/>
            <person name="Kalaitzis J.A."/>
            <person name="Vuong D."/>
            <person name="Rutledge P.J."/>
            <person name="Turner P."/>
            <person name="Pitt J.I."/>
            <person name="Lacey E."/>
            <person name="Chooi Y.H."/>
            <person name="Piggott A.M."/>
        </authorList>
    </citation>
    <scope>NUCLEOTIDE SEQUENCE</scope>
    <source>
        <strain evidence="2">MST-FP2251</strain>
    </source>
</reference>
<evidence type="ECO:0000313" key="2">
    <source>
        <dbReference type="EMBL" id="KAF9890019.1"/>
    </source>
</evidence>
<comment type="caution">
    <text evidence="2">The sequence shown here is derived from an EMBL/GenBank/DDBJ whole genome shotgun (WGS) entry which is preliminary data.</text>
</comment>
<feature type="region of interest" description="Disordered" evidence="1">
    <location>
        <begin position="486"/>
        <end position="519"/>
    </location>
</feature>
<evidence type="ECO:0000313" key="3">
    <source>
        <dbReference type="Proteomes" id="UP001194746"/>
    </source>
</evidence>
<keyword evidence="3" id="KW-1185">Reference proteome</keyword>
<sequence length="611" mass="72857">MMQEFYDRGQFTIPFPRTTDSVEPFYARPTATLLRWFQWNIKKFCVGFEMVYSLNDRHFVTWEHTRMMLMFLRCLPFSYSGGLLERVSGCWRDVWFRPDPTQPDGLRRCEGLGFQHNMARSGYGWFLNKIDWEMMVFHPPTAPYMQFNNPSLQAAYHARYAQVRDVRVDFLSLSQIHQWMTEFSSIRTCQEYLQKYLRQLCLRAFRKDVFAQIQPLLQKESIPAALTGEIPLCWPSLEEALLPQRRPPYVAAGNRMAVKHIDVLFTWLWEWRDGRFQRKGWENKPYRLLYQKSVEIITQIQGKDAARQWKQGLKTSFIQSHWMLPYPQNNSFMRKSKEGGIMWWSSVHRGLDQYYHELNSALTPFPTSYIKHHPTTNWEPSRPCLSHLDYTIQPEQRLLYLPQEELLQHLHDLQRQWNTLSQRPRPSVYQPSPVVFEVDQRIQDPFNPITGPVESWSINACTRKLQPALYKYELLQHQRQCFQRQRRPAAQPDYYSDTEPEAPAEDHEQTSDEEGIEPQKTCLQEYIQRIEKRMFQIISEDRKGWMGPTMYNLQIKNLAPQLRRLPHHPFSLLQLLDPPVDPNYHPPPPPRGVTVAPLRSYRSGWQKRRRF</sequence>
<dbReference type="EMBL" id="VCAU01000030">
    <property type="protein sequence ID" value="KAF9890019.1"/>
    <property type="molecule type" value="Genomic_DNA"/>
</dbReference>
<accession>A0AAD4CNY0</accession>
<dbReference type="Proteomes" id="UP001194746">
    <property type="component" value="Unassembled WGS sequence"/>
</dbReference>
<reference evidence="2" key="2">
    <citation type="submission" date="2020-02" db="EMBL/GenBank/DDBJ databases">
        <authorList>
            <person name="Gilchrist C.L.M."/>
            <person name="Chooi Y.-H."/>
        </authorList>
    </citation>
    <scope>NUCLEOTIDE SEQUENCE</scope>
    <source>
        <strain evidence="2">MST-FP2251</strain>
    </source>
</reference>
<gene>
    <name evidence="2" type="ORF">FE257_006699</name>
</gene>
<evidence type="ECO:0000256" key="1">
    <source>
        <dbReference type="SAM" id="MobiDB-lite"/>
    </source>
</evidence>
<organism evidence="2 3">
    <name type="scientific">Aspergillus nanangensis</name>
    <dbReference type="NCBI Taxonomy" id="2582783"/>
    <lineage>
        <taxon>Eukaryota</taxon>
        <taxon>Fungi</taxon>
        <taxon>Dikarya</taxon>
        <taxon>Ascomycota</taxon>
        <taxon>Pezizomycotina</taxon>
        <taxon>Eurotiomycetes</taxon>
        <taxon>Eurotiomycetidae</taxon>
        <taxon>Eurotiales</taxon>
        <taxon>Aspergillaceae</taxon>
        <taxon>Aspergillus</taxon>
        <taxon>Aspergillus subgen. Circumdati</taxon>
    </lineage>
</organism>
<dbReference type="AlphaFoldDB" id="A0AAD4CNY0"/>
<proteinExistence type="predicted"/>
<protein>
    <submittedName>
        <fullName evidence="2">Uncharacterized protein</fullName>
    </submittedName>
</protein>
<name>A0AAD4CNY0_ASPNN</name>